<accession>F2RSA0</accession>
<gene>
    <name evidence="2" type="ORF">TESG_01721</name>
</gene>
<evidence type="ECO:0000256" key="1">
    <source>
        <dbReference type="SAM" id="MobiDB-lite"/>
    </source>
</evidence>
<dbReference type="OrthoDB" id="4148828at2759"/>
<feature type="region of interest" description="Disordered" evidence="1">
    <location>
        <begin position="150"/>
        <end position="229"/>
    </location>
</feature>
<keyword evidence="3" id="KW-1185">Reference proteome</keyword>
<feature type="compositionally biased region" description="Polar residues" evidence="1">
    <location>
        <begin position="177"/>
        <end position="198"/>
    </location>
</feature>
<dbReference type="AlphaFoldDB" id="F2RSA0"/>
<feature type="compositionally biased region" description="Polar residues" evidence="1">
    <location>
        <begin position="207"/>
        <end position="218"/>
    </location>
</feature>
<reference evidence="3" key="1">
    <citation type="journal article" date="2012" name="MBio">
        <title>Comparative genome analysis of Trichophyton rubrum and related dermatophytes reveals candidate genes involved in infection.</title>
        <authorList>
            <person name="Martinez D.A."/>
            <person name="Oliver B.G."/>
            <person name="Graeser Y."/>
            <person name="Goldberg J.M."/>
            <person name="Li W."/>
            <person name="Martinez-Rossi N.M."/>
            <person name="Monod M."/>
            <person name="Shelest E."/>
            <person name="Barton R.C."/>
            <person name="Birch E."/>
            <person name="Brakhage A.A."/>
            <person name="Chen Z."/>
            <person name="Gurr S.J."/>
            <person name="Heiman D."/>
            <person name="Heitman J."/>
            <person name="Kosti I."/>
            <person name="Rossi A."/>
            <person name="Saif S."/>
            <person name="Samalova M."/>
            <person name="Saunders C.W."/>
            <person name="Shea T."/>
            <person name="Summerbell R.C."/>
            <person name="Xu J."/>
            <person name="Young S."/>
            <person name="Zeng Q."/>
            <person name="Birren B.W."/>
            <person name="Cuomo C.A."/>
            <person name="White T.C."/>
        </authorList>
    </citation>
    <scope>NUCLEOTIDE SEQUENCE [LARGE SCALE GENOMIC DNA]</scope>
    <source>
        <strain evidence="3">CBS 112818</strain>
    </source>
</reference>
<feature type="compositionally biased region" description="Polar residues" evidence="1">
    <location>
        <begin position="150"/>
        <end position="162"/>
    </location>
</feature>
<evidence type="ECO:0000313" key="2">
    <source>
        <dbReference type="EMBL" id="EGD94199.1"/>
    </source>
</evidence>
<proteinExistence type="predicted"/>
<dbReference type="HOGENOM" id="CLU_1120083_0_0_1"/>
<feature type="compositionally biased region" description="Polar residues" evidence="1">
    <location>
        <begin position="56"/>
        <end position="70"/>
    </location>
</feature>
<feature type="region of interest" description="Disordered" evidence="1">
    <location>
        <begin position="15"/>
        <end position="80"/>
    </location>
</feature>
<protein>
    <submittedName>
        <fullName evidence="2">Uncharacterized protein</fullName>
    </submittedName>
</protein>
<name>F2RSA0_TRIT1</name>
<dbReference type="EMBL" id="GG698482">
    <property type="protein sequence ID" value="EGD94199.1"/>
    <property type="molecule type" value="Genomic_DNA"/>
</dbReference>
<sequence length="309" mass="34581">MSWVRCCLDRPILKRRSQKAPGPLDERFGDPAISGPMEGGWNQISPSADAKEIGFPSTNGISEQPAQNSRGGLVRTGSKPWRYSPRGFGFRKNNELVGSRKVAKEDTTAKDKADFVYKPASGEFLKTMAELGKPKNGRYSSEMTRSVVNNRHTSLQSNSSLEPTLPGEIPRHPFHQDFSTRSQSPANRTHSNKSSSPTEHYFDQRAPATNHSTSARNSSARDEDCSSYMSPMEVEKSPRSIYQTLPPCQHIYLPTLLRQNKAEGNERPNPKRVVTSENGTVYERPFWLKNQFSGARSRGTCQFRISLIS</sequence>
<evidence type="ECO:0000313" key="3">
    <source>
        <dbReference type="Proteomes" id="UP000009172"/>
    </source>
</evidence>
<organism evidence="2 3">
    <name type="scientific">Trichophyton tonsurans (strain CBS 112818)</name>
    <name type="common">Scalp ringworm fungus</name>
    <dbReference type="NCBI Taxonomy" id="647933"/>
    <lineage>
        <taxon>Eukaryota</taxon>
        <taxon>Fungi</taxon>
        <taxon>Dikarya</taxon>
        <taxon>Ascomycota</taxon>
        <taxon>Pezizomycotina</taxon>
        <taxon>Eurotiomycetes</taxon>
        <taxon>Eurotiomycetidae</taxon>
        <taxon>Onygenales</taxon>
        <taxon>Arthrodermataceae</taxon>
        <taxon>Trichophyton</taxon>
    </lineage>
</organism>
<dbReference type="Proteomes" id="UP000009172">
    <property type="component" value="Unassembled WGS sequence"/>
</dbReference>